<dbReference type="PANTHER" id="PTHR30399">
    <property type="entry name" value="UNCHARACTERIZED PROTEIN YGJP"/>
    <property type="match status" value="1"/>
</dbReference>
<dbReference type="Proteomes" id="UP000320813">
    <property type="component" value="Unassembled WGS sequence"/>
</dbReference>
<feature type="domain" description="YgjP-like metallopeptidase" evidence="1">
    <location>
        <begin position="41"/>
        <end position="241"/>
    </location>
</feature>
<dbReference type="Gene3D" id="3.30.2010.10">
    <property type="entry name" value="Metalloproteases ('zincins'), catalytic domain"/>
    <property type="match status" value="1"/>
</dbReference>
<evidence type="ECO:0000259" key="1">
    <source>
        <dbReference type="Pfam" id="PF01863"/>
    </source>
</evidence>
<reference evidence="2 3" key="1">
    <citation type="submission" date="2019-01" db="EMBL/GenBank/DDBJ databases">
        <title>Insights into ecological role of a new deltaproteobacterial order Candidatus Sinidesulfobacterales (Sva0485) by metagenomics and metatranscriptomics.</title>
        <authorList>
            <person name="Tan S."/>
            <person name="Liu J."/>
            <person name="Fang Y."/>
            <person name="Hedlund B.P."/>
            <person name="Lian Z.H."/>
            <person name="Huang L.Y."/>
            <person name="Li J.T."/>
            <person name="Huang L.N."/>
            <person name="Li W.J."/>
            <person name="Jiang H.C."/>
            <person name="Dong H.L."/>
            <person name="Shu W.S."/>
        </authorList>
    </citation>
    <scope>NUCLEOTIDE SEQUENCE [LARGE SCALE GENOMIC DNA]</scope>
    <source>
        <strain evidence="2">AP3</strain>
    </source>
</reference>
<dbReference type="EMBL" id="SGBD01000001">
    <property type="protein sequence ID" value="RZD15252.1"/>
    <property type="molecule type" value="Genomic_DNA"/>
</dbReference>
<dbReference type="CDD" id="cd07344">
    <property type="entry name" value="M48_yhfN_like"/>
    <property type="match status" value="1"/>
</dbReference>
<comment type="caution">
    <text evidence="2">The sequence shown here is derived from an EMBL/GenBank/DDBJ whole genome shotgun (WGS) entry which is preliminary data.</text>
</comment>
<dbReference type="InterPro" id="IPR002725">
    <property type="entry name" value="YgjP-like_metallopeptidase"/>
</dbReference>
<evidence type="ECO:0000313" key="2">
    <source>
        <dbReference type="EMBL" id="RZD15252.1"/>
    </source>
</evidence>
<accession>A0A519BDA0</accession>
<dbReference type="InterPro" id="IPR053136">
    <property type="entry name" value="UTP_pyrophosphatase-like"/>
</dbReference>
<sequence length="251" mass="30449">MNIFGNKKARQTVIKSEIKINNLDVTVLKKNIKNLHLNVLPPDGKVRVSAPKRFNDDNIRLFVISKLPWIRKHIERFQLQPRETPREYVTGESHYFKGARYLLNVIEYDGKLKIETRNTKYIDFYVKKNMSREQKERIFLRWYKKELEKELSDIFIEWQNIMGVGIKEWRIKKMKTKWGTCNIKAKRIWINLELIKKPAYCIEYIVVHELAHLLEKNHNKRFYGYMDKFMPQWKNYKKELNGSALRHYENI</sequence>
<protein>
    <submittedName>
        <fullName evidence="2">M48 family peptidase</fullName>
    </submittedName>
</protein>
<dbReference type="Pfam" id="PF01863">
    <property type="entry name" value="YgjP-like"/>
    <property type="match status" value="1"/>
</dbReference>
<dbReference type="PANTHER" id="PTHR30399:SF1">
    <property type="entry name" value="UTP PYROPHOSPHATASE"/>
    <property type="match status" value="1"/>
</dbReference>
<proteinExistence type="predicted"/>
<gene>
    <name evidence="2" type="ORF">EVJ47_03000</name>
</gene>
<organism evidence="2 3">
    <name type="scientific">Candidatus Acidulodesulfobacterium ferriphilum</name>
    <dbReference type="NCBI Taxonomy" id="2597223"/>
    <lineage>
        <taxon>Bacteria</taxon>
        <taxon>Deltaproteobacteria</taxon>
        <taxon>Candidatus Acidulodesulfobacterales</taxon>
        <taxon>Candidatus Acidulodesulfobacterium</taxon>
    </lineage>
</organism>
<dbReference type="AlphaFoldDB" id="A0A519BDA0"/>
<name>A0A519BDA0_9DELT</name>
<evidence type="ECO:0000313" key="3">
    <source>
        <dbReference type="Proteomes" id="UP000320813"/>
    </source>
</evidence>